<evidence type="ECO:0000256" key="1">
    <source>
        <dbReference type="SAM" id="MobiDB-lite"/>
    </source>
</evidence>
<feature type="compositionally biased region" description="Acidic residues" evidence="1">
    <location>
        <begin position="67"/>
        <end position="88"/>
    </location>
</feature>
<name>A0A5B0E3S1_9MICC</name>
<dbReference type="EMBL" id="VOBL01000030">
    <property type="protein sequence ID" value="KAA0973306.1"/>
    <property type="molecule type" value="Genomic_DNA"/>
</dbReference>
<accession>A0A5B0E3S1</accession>
<dbReference type="RefSeq" id="WP_007272462.1">
    <property type="nucleotide sequence ID" value="NZ_VOBL01000030.1"/>
</dbReference>
<dbReference type="Proteomes" id="UP000323856">
    <property type="component" value="Unassembled WGS sequence"/>
</dbReference>
<feature type="compositionally biased region" description="Low complexity" evidence="1">
    <location>
        <begin position="48"/>
        <end position="59"/>
    </location>
</feature>
<comment type="caution">
    <text evidence="2">The sequence shown here is derived from an EMBL/GenBank/DDBJ whole genome shotgun (WGS) entry which is preliminary data.</text>
</comment>
<evidence type="ECO:0000313" key="2">
    <source>
        <dbReference type="EMBL" id="KAA0973306.1"/>
    </source>
</evidence>
<protein>
    <submittedName>
        <fullName evidence="2">Uncharacterized protein</fullName>
    </submittedName>
</protein>
<reference evidence="2 3" key="1">
    <citation type="submission" date="2019-07" db="EMBL/GenBank/DDBJ databases">
        <title>Analysis of the biochemical properties, biological activity and biotechnological potential of siderophores and biosurfactants produced by Antarctic psychrotolerant bacteria.</title>
        <authorList>
            <person name="Styczynski M."/>
            <person name="Krucon T."/>
            <person name="Decewicz P."/>
            <person name="Dziewit L."/>
        </authorList>
    </citation>
    <scope>NUCLEOTIDE SEQUENCE [LARGE SCALE GENOMIC DNA]</scope>
    <source>
        <strain evidence="2 3">ANT_H27</strain>
    </source>
</reference>
<feature type="region of interest" description="Disordered" evidence="1">
    <location>
        <begin position="1"/>
        <end position="123"/>
    </location>
</feature>
<dbReference type="AlphaFoldDB" id="A0A5B0E3S1"/>
<proteinExistence type="predicted"/>
<sequence length="123" mass="12882">MSPTSNPDGGPTLEPVPDSGSVPDAEEAGTDPLEPVPSDGRDAQPVVGSSDDGAAMAMDDPLREAVYVEEEDLPFVDEEAEELEDEGGLLDPEADRLVSRSIEEADEELGRSASETDADEALP</sequence>
<organism evidence="2 3">
    <name type="scientific">Paeniglutamicibacter gangotriensis</name>
    <dbReference type="NCBI Taxonomy" id="254787"/>
    <lineage>
        <taxon>Bacteria</taxon>
        <taxon>Bacillati</taxon>
        <taxon>Actinomycetota</taxon>
        <taxon>Actinomycetes</taxon>
        <taxon>Micrococcales</taxon>
        <taxon>Micrococcaceae</taxon>
        <taxon>Paeniglutamicibacter</taxon>
    </lineage>
</organism>
<gene>
    <name evidence="2" type="ORF">FQ154_18945</name>
</gene>
<feature type="compositionally biased region" description="Basic and acidic residues" evidence="1">
    <location>
        <begin position="93"/>
        <end position="103"/>
    </location>
</feature>
<dbReference type="OrthoDB" id="10004205at2"/>
<evidence type="ECO:0000313" key="3">
    <source>
        <dbReference type="Proteomes" id="UP000323856"/>
    </source>
</evidence>